<name>A0ABU3YS72_9HYPH</name>
<evidence type="ECO:0008006" key="4">
    <source>
        <dbReference type="Google" id="ProtNLM"/>
    </source>
</evidence>
<feature type="transmembrane region" description="Helical" evidence="1">
    <location>
        <begin position="32"/>
        <end position="53"/>
    </location>
</feature>
<accession>A0ABU3YS72</accession>
<comment type="caution">
    <text evidence="2">The sequence shown here is derived from an EMBL/GenBank/DDBJ whole genome shotgun (WGS) entry which is preliminary data.</text>
</comment>
<keyword evidence="1" id="KW-0812">Transmembrane</keyword>
<evidence type="ECO:0000313" key="3">
    <source>
        <dbReference type="Proteomes" id="UP001187203"/>
    </source>
</evidence>
<gene>
    <name evidence="2" type="ORF">R1523_24705</name>
</gene>
<keyword evidence="1" id="KW-1133">Transmembrane helix</keyword>
<keyword evidence="3" id="KW-1185">Reference proteome</keyword>
<dbReference type="Proteomes" id="UP001187203">
    <property type="component" value="Unassembled WGS sequence"/>
</dbReference>
<sequence>MARYLGSAHGRPLPPTPDIATRIRTNPRVKTILWSIVICMTVLVVIALFSSHVL</sequence>
<reference evidence="3" key="1">
    <citation type="journal article" date="2023" name="Int. J. Mol. Sci.">
        <title>Genomic and Metabolic Characterization of Plant Growth-Promoting Rhizobacteria Isolated from Nodules of Clovers Grown in Non-Farmed Soil.</title>
        <authorList>
            <person name="Wojcik M."/>
            <person name="Koper P."/>
            <person name="Zebracki K."/>
            <person name="Marczak M."/>
            <person name="Mazur A."/>
        </authorList>
    </citation>
    <scope>NUCLEOTIDE SEQUENCE [LARGE SCALE GENOMIC DNA]</scope>
    <source>
        <strain evidence="3">KB12</strain>
    </source>
</reference>
<dbReference type="GeneID" id="303217719"/>
<keyword evidence="1" id="KW-0472">Membrane</keyword>
<organism evidence="2 3">
    <name type="scientific">Rhizobium brockwellii</name>
    <dbReference type="NCBI Taxonomy" id="3019932"/>
    <lineage>
        <taxon>Bacteria</taxon>
        <taxon>Pseudomonadati</taxon>
        <taxon>Pseudomonadota</taxon>
        <taxon>Alphaproteobacteria</taxon>
        <taxon>Hyphomicrobiales</taxon>
        <taxon>Rhizobiaceae</taxon>
        <taxon>Rhizobium/Agrobacterium group</taxon>
        <taxon>Rhizobium</taxon>
    </lineage>
</organism>
<evidence type="ECO:0000256" key="1">
    <source>
        <dbReference type="SAM" id="Phobius"/>
    </source>
</evidence>
<dbReference type="RefSeq" id="WP_003554961.1">
    <property type="nucleotide sequence ID" value="NZ_CP053440.1"/>
</dbReference>
<dbReference type="EMBL" id="JAWJWI010000014">
    <property type="protein sequence ID" value="MDV4188700.1"/>
    <property type="molecule type" value="Genomic_DNA"/>
</dbReference>
<protein>
    <recommendedName>
        <fullName evidence="4">Transmembrane protein</fullName>
    </recommendedName>
</protein>
<proteinExistence type="predicted"/>
<evidence type="ECO:0000313" key="2">
    <source>
        <dbReference type="EMBL" id="MDV4188700.1"/>
    </source>
</evidence>